<dbReference type="RefSeq" id="WP_211603989.1">
    <property type="nucleotide sequence ID" value="NZ_JAGSNF010000020.1"/>
</dbReference>
<gene>
    <name evidence="1" type="ORF">KC207_13975</name>
</gene>
<dbReference type="AlphaFoldDB" id="A0A941HZS0"/>
<dbReference type="EMBL" id="JAGSNF010000020">
    <property type="protein sequence ID" value="MBR7744398.1"/>
    <property type="molecule type" value="Genomic_DNA"/>
</dbReference>
<organism evidence="1 2">
    <name type="scientific">Phycicoccus avicenniae</name>
    <dbReference type="NCBI Taxonomy" id="2828860"/>
    <lineage>
        <taxon>Bacteria</taxon>
        <taxon>Bacillati</taxon>
        <taxon>Actinomycetota</taxon>
        <taxon>Actinomycetes</taxon>
        <taxon>Micrococcales</taxon>
        <taxon>Intrasporangiaceae</taxon>
        <taxon>Phycicoccus</taxon>
    </lineage>
</organism>
<evidence type="ECO:0000313" key="1">
    <source>
        <dbReference type="EMBL" id="MBR7744398.1"/>
    </source>
</evidence>
<comment type="caution">
    <text evidence="1">The sequence shown here is derived from an EMBL/GenBank/DDBJ whole genome shotgun (WGS) entry which is preliminary data.</text>
</comment>
<proteinExistence type="predicted"/>
<name>A0A941HZS0_9MICO</name>
<dbReference type="InterPro" id="IPR038389">
    <property type="entry name" value="PSMG2_sf"/>
</dbReference>
<keyword evidence="2" id="KW-1185">Reference proteome</keyword>
<reference evidence="1" key="1">
    <citation type="submission" date="2021-04" db="EMBL/GenBank/DDBJ databases">
        <title>Phycicoccus avicenniae sp. nov., a novel endophytic actinomycetes isolated from branch of Avicennia mariana.</title>
        <authorList>
            <person name="Tuo L."/>
        </authorList>
    </citation>
    <scope>NUCLEOTIDE SEQUENCE</scope>
    <source>
        <strain evidence="1">BSK3Z-2</strain>
    </source>
</reference>
<sequence>MDPSDLYTLEPAVQDGPARPGVLLVLLGGFVDAGQVQQTLGDHLLESGESEVVVSFDVDQLLDYRGRRPAMVFDSSRWVEYDDPSMLVHRLTDRDGQTYYLLTGPEPDFQWERTVEAVTQVSDHLGATLVVSAHGIPMGVPHTRPVGMTAHATDDALVGEARSPFGRVQVPASFSALLELRLGESGRDALGFAVHVPHYLANAEWAEGALAALNAVTDATGLNLPNDDLVAKARVNQRAIAAEVESSDEARQVIHALEQQYDAFVEGQERPSLLATEAPEIPSADELGAEFEDFLRHVSDDDAS</sequence>
<dbReference type="InterPro" id="IPR019151">
    <property type="entry name" value="Proteasome_assmbl_chaperone_2"/>
</dbReference>
<dbReference type="SUPFAM" id="SSF159659">
    <property type="entry name" value="Cgl1923-like"/>
    <property type="match status" value="1"/>
</dbReference>
<evidence type="ECO:0000313" key="2">
    <source>
        <dbReference type="Proteomes" id="UP000677016"/>
    </source>
</evidence>
<dbReference type="InterPro" id="IPR008492">
    <property type="entry name" value="Rv2714-like"/>
</dbReference>
<dbReference type="PIRSF" id="PIRSF028754">
    <property type="entry name" value="UCP028754"/>
    <property type="match status" value="1"/>
</dbReference>
<dbReference type="Gene3D" id="3.40.50.10900">
    <property type="entry name" value="PAC-like subunit"/>
    <property type="match status" value="1"/>
</dbReference>
<protein>
    <submittedName>
        <fullName evidence="1">PAC2 family protein</fullName>
    </submittedName>
</protein>
<dbReference type="Gene3D" id="1.10.287.100">
    <property type="match status" value="1"/>
</dbReference>
<accession>A0A941HZS0</accession>
<dbReference type="Proteomes" id="UP000677016">
    <property type="component" value="Unassembled WGS sequence"/>
</dbReference>
<dbReference type="Pfam" id="PF09754">
    <property type="entry name" value="PAC2"/>
    <property type="match status" value="1"/>
</dbReference>